<evidence type="ECO:0000256" key="4">
    <source>
        <dbReference type="ARBA" id="ARBA00022723"/>
    </source>
</evidence>
<feature type="transmembrane region" description="Helical" evidence="11">
    <location>
        <begin position="43"/>
        <end position="64"/>
    </location>
</feature>
<dbReference type="PANTHER" id="PTHR11742">
    <property type="entry name" value="MANNOSYL-OLIGOSACCHARIDE ALPHA-1,2-MANNOSIDASE-RELATED"/>
    <property type="match status" value="1"/>
</dbReference>
<dbReference type="InterPro" id="IPR012341">
    <property type="entry name" value="6hp_glycosidase-like_sf"/>
</dbReference>
<dbReference type="Gene3D" id="1.50.10.10">
    <property type="match status" value="1"/>
</dbReference>
<dbReference type="PRINTS" id="PR00747">
    <property type="entry name" value="GLYHDRLASE47"/>
</dbReference>
<comment type="catalytic activity">
    <reaction evidence="9">
        <text>N(4)-(alpha-D-Man-(1-&gt;2)-alpha-D-Man-(1-&gt;2)-alpha-D-Man-(1-&gt;3)-[alpha-D-Man-(1-&gt;2)-alpha-D-Man-(1-&gt;3)-[alpha-D-Man-(1-&gt;2)-alpha-D-Man-(1-&gt;6)]-alpha-D-Man-(1-&gt;6)]-beta-D-Man-(1-&gt;4)-beta-D-GlcNAc-(1-&gt;4)-beta-D-GlcNAc)-L-asparaginyl-[protein] (N-glucan mannose isomer 9A1,2,3B1,2,3) + 4 H2O = N(4)-(alpha-D-Man-(1-&gt;3)-[alpha-D-Man-(1-&gt;3)-[alpha-D-Man-(1-&gt;6)]-alpha-D-Man-(1-&gt;6)]-beta-D-Man-(1-&gt;4)-beta-D-GlcNAc-(1-&gt;4)-beta-D-GlcNAc)-L-asparaginyl-[protein] (N-glucan mannose isomer 5A1,2) + 4 beta-D-mannose</text>
        <dbReference type="Rhea" id="RHEA:56008"/>
        <dbReference type="Rhea" id="RHEA-COMP:14356"/>
        <dbReference type="Rhea" id="RHEA-COMP:14367"/>
        <dbReference type="ChEBI" id="CHEBI:15377"/>
        <dbReference type="ChEBI" id="CHEBI:28563"/>
        <dbReference type="ChEBI" id="CHEBI:59087"/>
        <dbReference type="ChEBI" id="CHEBI:139493"/>
        <dbReference type="EC" id="3.2.1.113"/>
    </reaction>
</comment>
<evidence type="ECO:0000256" key="5">
    <source>
        <dbReference type="ARBA" id="ARBA00022801"/>
    </source>
</evidence>
<evidence type="ECO:0000313" key="12">
    <source>
        <dbReference type="EMBL" id="KAH3808699.1"/>
    </source>
</evidence>
<comment type="catalytic activity">
    <reaction evidence="8">
        <text>N(4)-(alpha-D-Man-(1-&gt;2)-alpha-D-Man-(1-&gt;2)-alpha-D-Man-(1-&gt;3)-[alpha-D-Man-(1-&gt;3)-[alpha-D-Man-(1-&gt;2)-alpha-D-Man-(1-&gt;6)]-alpha-D-Man-(1-&gt;6)]-beta-D-Man-(1-&gt;4)-beta-D-GlcNAc-(1-&gt;4)-beta-D-GlcNAc)-L-asparaginyl-[protein] (N-glucan mannose isomer 8A1,2,3B1,3) + 3 H2O = N(4)-(alpha-D-Man-(1-&gt;3)-[alpha-D-Man-(1-&gt;3)-[alpha-D-Man-(1-&gt;6)]-alpha-D-Man-(1-&gt;6)]-beta-D-Man-(1-&gt;4)-beta-D-GlcNAc-(1-&gt;4)-beta-D-GlcNAc)-L-asparaginyl-[protein] (N-glucan mannose isomer 5A1,2) + 3 beta-D-mannose</text>
        <dbReference type="Rhea" id="RHEA:56028"/>
        <dbReference type="Rhea" id="RHEA-COMP:14358"/>
        <dbReference type="Rhea" id="RHEA-COMP:14367"/>
        <dbReference type="ChEBI" id="CHEBI:15377"/>
        <dbReference type="ChEBI" id="CHEBI:28563"/>
        <dbReference type="ChEBI" id="CHEBI:59087"/>
        <dbReference type="ChEBI" id="CHEBI:60628"/>
        <dbReference type="EC" id="3.2.1.113"/>
    </reaction>
</comment>
<dbReference type="EC" id="3.2.1.-" evidence="10"/>
<dbReference type="GO" id="GO:0005509">
    <property type="term" value="F:calcium ion binding"/>
    <property type="evidence" value="ECO:0007669"/>
    <property type="project" value="InterPro"/>
</dbReference>
<evidence type="ECO:0000256" key="2">
    <source>
        <dbReference type="ARBA" id="ARBA00004922"/>
    </source>
</evidence>
<sequence>MRNPTDRVTINLGFDPERSYSDGYKSKSITRAWRRLSSLQRTVIIAAMCVFGMCVFYLAPVFRWESMGREGRMLPRNMPNQPVDMLPPDVLQNVADELEKQRVEERRKAVHEIQDVLVHEEKVEEPNVADSPLKFDTHKDQEQAQKEVVAKLANHQIEVDRSADPRRKFEAVVDYDYFSANRRNNPQQLEIIEAFQECWSAYKKYAWGHDEFHPITKKWSEWFGVGLTIVDSLDTAIIMGLKKEYDEGREFVAKDLRFDKDQDVNLFEITIRVLGGLLSSYHLTGDEIFKEKAVDLGDRLLPCFNSPSRVPYSDVNLRTGNAHAPRWGPDSSTSEVTTIQLEFKDLSKVTGDPKYKVDRANISQSIKYKVGQSKISRSIKYKLSKVNISRPVKYKSVNKILGRPVKFKLSQSNISRSIKYKLSKVNISRPVKFKLSKVNINMSGKYKLSKLGQTNISWSIKYKVGQANISRSINYKLSKLGQANISRSIKYKLSKANISRSIKYKLSNVNISRSGKYKIGQANISRSGKYKLSKVNMSRSGKYKVVQANIRSQANISRSIKYKEVQANISWSIKYKVVQSNIRKASQILGRSVNYKVGQSNIRPVKYKVGQSNIRPIKYKVGQSNIRSVKYKVGQSNIRSVKYKVGQSNIRSVKYKVGQSIIRSFKYKVGQSNIRSVKYKVGWAMMSRPYQPVMSKDGGK</sequence>
<evidence type="ECO:0000256" key="10">
    <source>
        <dbReference type="RuleBase" id="RU361193"/>
    </source>
</evidence>
<dbReference type="InterPro" id="IPR001382">
    <property type="entry name" value="Glyco_hydro_47"/>
</dbReference>
<keyword evidence="10" id="KW-0326">Glycosidase</keyword>
<keyword evidence="6" id="KW-0106">Calcium</keyword>
<evidence type="ECO:0000256" key="8">
    <source>
        <dbReference type="ARBA" id="ARBA00047669"/>
    </source>
</evidence>
<dbReference type="GO" id="GO:0005975">
    <property type="term" value="P:carbohydrate metabolic process"/>
    <property type="evidence" value="ECO:0007669"/>
    <property type="project" value="InterPro"/>
</dbReference>
<reference evidence="12" key="2">
    <citation type="submission" date="2020-11" db="EMBL/GenBank/DDBJ databases">
        <authorList>
            <person name="McCartney M.A."/>
            <person name="Auch B."/>
            <person name="Kono T."/>
            <person name="Mallez S."/>
            <person name="Becker A."/>
            <person name="Gohl D.M."/>
            <person name="Silverstein K.A.T."/>
            <person name="Koren S."/>
            <person name="Bechman K.B."/>
            <person name="Herman A."/>
            <person name="Abrahante J.E."/>
            <person name="Garbe J."/>
        </authorList>
    </citation>
    <scope>NUCLEOTIDE SEQUENCE</scope>
    <source>
        <strain evidence="12">Duluth1</strain>
        <tissue evidence="12">Whole animal</tissue>
    </source>
</reference>
<protein>
    <recommendedName>
        <fullName evidence="10">alpha-1,2-Mannosidase</fullName>
        <ecNumber evidence="10">3.2.1.-</ecNumber>
    </recommendedName>
</protein>
<feature type="non-terminal residue" evidence="12">
    <location>
        <position position="1"/>
    </location>
</feature>
<comment type="similarity">
    <text evidence="3 10">Belongs to the glycosyl hydrolase 47 family.</text>
</comment>
<dbReference type="Pfam" id="PF01532">
    <property type="entry name" value="Glyco_hydro_47"/>
    <property type="match status" value="1"/>
</dbReference>
<keyword evidence="4" id="KW-0479">Metal-binding</keyword>
<keyword evidence="11" id="KW-1133">Transmembrane helix</keyword>
<proteinExistence type="inferred from homology"/>
<evidence type="ECO:0000256" key="3">
    <source>
        <dbReference type="ARBA" id="ARBA00007658"/>
    </source>
</evidence>
<dbReference type="PANTHER" id="PTHR11742:SF55">
    <property type="entry name" value="ENDOPLASMIC RETICULUM MANNOSYL-OLIGOSACCHARIDE 1,2-ALPHA-MANNOSIDASE"/>
    <property type="match status" value="1"/>
</dbReference>
<keyword evidence="13" id="KW-1185">Reference proteome</keyword>
<evidence type="ECO:0000256" key="9">
    <source>
        <dbReference type="ARBA" id="ARBA00048605"/>
    </source>
</evidence>
<comment type="caution">
    <text evidence="12">The sequence shown here is derived from an EMBL/GenBank/DDBJ whole genome shotgun (WGS) entry which is preliminary data.</text>
</comment>
<dbReference type="AlphaFoldDB" id="A0A9D4JG41"/>
<evidence type="ECO:0000256" key="6">
    <source>
        <dbReference type="ARBA" id="ARBA00022837"/>
    </source>
</evidence>
<comment type="pathway">
    <text evidence="2">Protein modification; protein glycosylation.</text>
</comment>
<keyword evidence="7" id="KW-1015">Disulfide bond</keyword>
<organism evidence="12 13">
    <name type="scientific">Dreissena polymorpha</name>
    <name type="common">Zebra mussel</name>
    <name type="synonym">Mytilus polymorpha</name>
    <dbReference type="NCBI Taxonomy" id="45954"/>
    <lineage>
        <taxon>Eukaryota</taxon>
        <taxon>Metazoa</taxon>
        <taxon>Spiralia</taxon>
        <taxon>Lophotrochozoa</taxon>
        <taxon>Mollusca</taxon>
        <taxon>Bivalvia</taxon>
        <taxon>Autobranchia</taxon>
        <taxon>Heteroconchia</taxon>
        <taxon>Euheterodonta</taxon>
        <taxon>Imparidentia</taxon>
        <taxon>Neoheterodontei</taxon>
        <taxon>Myida</taxon>
        <taxon>Dreissenoidea</taxon>
        <taxon>Dreissenidae</taxon>
        <taxon>Dreissena</taxon>
    </lineage>
</organism>
<keyword evidence="11" id="KW-0472">Membrane</keyword>
<dbReference type="GO" id="GO:0005783">
    <property type="term" value="C:endoplasmic reticulum"/>
    <property type="evidence" value="ECO:0007669"/>
    <property type="project" value="TreeGrafter"/>
</dbReference>
<evidence type="ECO:0000313" key="13">
    <source>
        <dbReference type="Proteomes" id="UP000828390"/>
    </source>
</evidence>
<dbReference type="InterPro" id="IPR050749">
    <property type="entry name" value="Glycosyl_Hydrolase_47"/>
</dbReference>
<reference evidence="12" key="1">
    <citation type="journal article" date="2019" name="bioRxiv">
        <title>The Genome of the Zebra Mussel, Dreissena polymorpha: A Resource for Invasive Species Research.</title>
        <authorList>
            <person name="McCartney M.A."/>
            <person name="Auch B."/>
            <person name="Kono T."/>
            <person name="Mallez S."/>
            <person name="Zhang Y."/>
            <person name="Obille A."/>
            <person name="Becker A."/>
            <person name="Abrahante J.E."/>
            <person name="Garbe J."/>
            <person name="Badalamenti J.P."/>
            <person name="Herman A."/>
            <person name="Mangelson H."/>
            <person name="Liachko I."/>
            <person name="Sullivan S."/>
            <person name="Sone E.D."/>
            <person name="Koren S."/>
            <person name="Silverstein K.A.T."/>
            <person name="Beckman K.B."/>
            <person name="Gohl D.M."/>
        </authorList>
    </citation>
    <scope>NUCLEOTIDE SEQUENCE</scope>
    <source>
        <strain evidence="12">Duluth1</strain>
        <tissue evidence="12">Whole animal</tissue>
    </source>
</reference>
<dbReference type="Proteomes" id="UP000828390">
    <property type="component" value="Unassembled WGS sequence"/>
</dbReference>
<name>A0A9D4JG41_DREPO</name>
<accession>A0A9D4JG41</accession>
<dbReference type="GO" id="GO:0004571">
    <property type="term" value="F:mannosyl-oligosaccharide 1,2-alpha-mannosidase activity"/>
    <property type="evidence" value="ECO:0007669"/>
    <property type="project" value="UniProtKB-EC"/>
</dbReference>
<dbReference type="InterPro" id="IPR036026">
    <property type="entry name" value="Seven-hairpin_glycosidases"/>
</dbReference>
<comment type="cofactor">
    <cofactor evidence="1">
        <name>Ca(2+)</name>
        <dbReference type="ChEBI" id="CHEBI:29108"/>
    </cofactor>
</comment>
<evidence type="ECO:0000256" key="1">
    <source>
        <dbReference type="ARBA" id="ARBA00001913"/>
    </source>
</evidence>
<evidence type="ECO:0000256" key="11">
    <source>
        <dbReference type="SAM" id="Phobius"/>
    </source>
</evidence>
<dbReference type="SUPFAM" id="SSF48225">
    <property type="entry name" value="Seven-hairpin glycosidases"/>
    <property type="match status" value="1"/>
</dbReference>
<dbReference type="EMBL" id="JAIWYP010000006">
    <property type="protein sequence ID" value="KAH3808699.1"/>
    <property type="molecule type" value="Genomic_DNA"/>
</dbReference>
<dbReference type="GO" id="GO:0016020">
    <property type="term" value="C:membrane"/>
    <property type="evidence" value="ECO:0007669"/>
    <property type="project" value="InterPro"/>
</dbReference>
<keyword evidence="5 10" id="KW-0378">Hydrolase</keyword>
<gene>
    <name evidence="12" type="ORF">DPMN_137056</name>
</gene>
<keyword evidence="11" id="KW-0812">Transmembrane</keyword>
<evidence type="ECO:0000256" key="7">
    <source>
        <dbReference type="ARBA" id="ARBA00023157"/>
    </source>
</evidence>